<evidence type="ECO:0000256" key="5">
    <source>
        <dbReference type="RuleBase" id="RU000320"/>
    </source>
</evidence>
<keyword evidence="2 5" id="KW-0812">Transmembrane</keyword>
<dbReference type="InterPro" id="IPR001750">
    <property type="entry name" value="ND/Mrp_TM"/>
</dbReference>
<dbReference type="Pfam" id="PF00361">
    <property type="entry name" value="Proton_antipo_M"/>
    <property type="match status" value="1"/>
</dbReference>
<dbReference type="AlphaFoldDB" id="A0A285NYE1"/>
<dbReference type="Proteomes" id="UP000218627">
    <property type="component" value="Unassembled WGS sequence"/>
</dbReference>
<proteinExistence type="predicted"/>
<protein>
    <submittedName>
        <fullName evidence="9">NADH-quinone oxidoreductase subunit L</fullName>
    </submittedName>
</protein>
<feature type="transmembrane region" description="Helical" evidence="6">
    <location>
        <begin position="390"/>
        <end position="408"/>
    </location>
</feature>
<name>A0A285NYE1_9AQUI</name>
<dbReference type="GO" id="GO:0008137">
    <property type="term" value="F:NADH dehydrogenase (ubiquinone) activity"/>
    <property type="evidence" value="ECO:0007669"/>
    <property type="project" value="InterPro"/>
</dbReference>
<evidence type="ECO:0000256" key="4">
    <source>
        <dbReference type="ARBA" id="ARBA00023136"/>
    </source>
</evidence>
<evidence type="ECO:0000313" key="9">
    <source>
        <dbReference type="EMBL" id="SNZ14459.1"/>
    </source>
</evidence>
<evidence type="ECO:0000313" key="10">
    <source>
        <dbReference type="Proteomes" id="UP000218627"/>
    </source>
</evidence>
<feature type="transmembrane region" description="Helical" evidence="6">
    <location>
        <begin position="722"/>
        <end position="743"/>
    </location>
</feature>
<evidence type="ECO:0000259" key="8">
    <source>
        <dbReference type="Pfam" id="PF00662"/>
    </source>
</evidence>
<evidence type="ECO:0000256" key="3">
    <source>
        <dbReference type="ARBA" id="ARBA00022989"/>
    </source>
</evidence>
<feature type="transmembrane region" description="Helical" evidence="6">
    <location>
        <begin position="420"/>
        <end position="444"/>
    </location>
</feature>
<dbReference type="RefSeq" id="WP_096602189.1">
    <property type="nucleotide sequence ID" value="NZ_OBEN01000005.1"/>
</dbReference>
<dbReference type="OrthoDB" id="9807568at2"/>
<comment type="subcellular location">
    <subcellularLocation>
        <location evidence="1">Endomembrane system</location>
        <topology evidence="1">Multi-pass membrane protein</topology>
    </subcellularLocation>
    <subcellularLocation>
        <location evidence="5">Membrane</location>
        <topology evidence="5">Multi-pass membrane protein</topology>
    </subcellularLocation>
</comment>
<dbReference type="GO" id="GO:0012505">
    <property type="term" value="C:endomembrane system"/>
    <property type="evidence" value="ECO:0007669"/>
    <property type="project" value="UniProtKB-SubCell"/>
</dbReference>
<feature type="transmembrane region" description="Helical" evidence="6">
    <location>
        <begin position="647"/>
        <end position="665"/>
    </location>
</feature>
<dbReference type="GO" id="GO:0015990">
    <property type="term" value="P:electron transport coupled proton transport"/>
    <property type="evidence" value="ECO:0007669"/>
    <property type="project" value="TreeGrafter"/>
</dbReference>
<feature type="transmembrane region" description="Helical" evidence="6">
    <location>
        <begin position="549"/>
        <end position="569"/>
    </location>
</feature>
<feature type="transmembrane region" description="Helical" evidence="6">
    <location>
        <begin position="251"/>
        <end position="274"/>
    </location>
</feature>
<feature type="transmembrane region" description="Helical" evidence="6">
    <location>
        <begin position="522"/>
        <end position="543"/>
    </location>
</feature>
<feature type="transmembrane region" description="Helical" evidence="6">
    <location>
        <begin position="190"/>
        <end position="214"/>
    </location>
</feature>
<evidence type="ECO:0000256" key="6">
    <source>
        <dbReference type="SAM" id="Phobius"/>
    </source>
</evidence>
<dbReference type="PANTHER" id="PTHR42829">
    <property type="entry name" value="NADH-UBIQUINONE OXIDOREDUCTASE CHAIN 5"/>
    <property type="match status" value="1"/>
</dbReference>
<evidence type="ECO:0000259" key="7">
    <source>
        <dbReference type="Pfam" id="PF00361"/>
    </source>
</evidence>
<gene>
    <name evidence="9" type="ORF">SAMN06265353_1105</name>
</gene>
<dbReference type="GO" id="GO:0016020">
    <property type="term" value="C:membrane"/>
    <property type="evidence" value="ECO:0007669"/>
    <property type="project" value="UniProtKB-SubCell"/>
</dbReference>
<feature type="domain" description="NADH-Ubiquinone oxidoreductase (complex I) chain 5 N-terminal" evidence="8">
    <location>
        <begin position="57"/>
        <end position="95"/>
    </location>
</feature>
<keyword evidence="10" id="KW-1185">Reference proteome</keyword>
<evidence type="ECO:0000256" key="1">
    <source>
        <dbReference type="ARBA" id="ARBA00004127"/>
    </source>
</evidence>
<dbReference type="GO" id="GO:0042773">
    <property type="term" value="P:ATP synthesis coupled electron transport"/>
    <property type="evidence" value="ECO:0007669"/>
    <property type="project" value="InterPro"/>
</dbReference>
<dbReference type="PRINTS" id="PR01434">
    <property type="entry name" value="NADHDHGNASE5"/>
</dbReference>
<dbReference type="PANTHER" id="PTHR42829:SF2">
    <property type="entry name" value="NADH-UBIQUINONE OXIDOREDUCTASE CHAIN 5"/>
    <property type="match status" value="1"/>
</dbReference>
<feature type="transmembrane region" description="Helical" evidence="6">
    <location>
        <begin position="29"/>
        <end position="48"/>
    </location>
</feature>
<dbReference type="InterPro" id="IPR003945">
    <property type="entry name" value="NU5C-like"/>
</dbReference>
<keyword evidence="4 6" id="KW-0472">Membrane</keyword>
<organism evidence="9 10">
    <name type="scientific">Hydrogenobacter hydrogenophilus</name>
    <dbReference type="NCBI Taxonomy" id="35835"/>
    <lineage>
        <taxon>Bacteria</taxon>
        <taxon>Pseudomonadati</taxon>
        <taxon>Aquificota</taxon>
        <taxon>Aquificia</taxon>
        <taxon>Aquificales</taxon>
        <taxon>Aquificaceae</taxon>
        <taxon>Hydrogenobacter</taxon>
    </lineage>
</organism>
<dbReference type="Pfam" id="PF00662">
    <property type="entry name" value="Proton_antipo_N"/>
    <property type="match status" value="1"/>
</dbReference>
<dbReference type="InterPro" id="IPR001516">
    <property type="entry name" value="Proton_antipo_N"/>
</dbReference>
<dbReference type="GO" id="GO:0003954">
    <property type="term" value="F:NADH dehydrogenase activity"/>
    <property type="evidence" value="ECO:0007669"/>
    <property type="project" value="TreeGrafter"/>
</dbReference>
<sequence length="759" mass="86365">MFLEAIIVTIPLISMITSLFVEKKVYAKISTLFTGIAFLLSLYVLIFTNKEGSLFFLRFDGLGALLTSYILFVSLVIHKYSENYMKDEQGFKRYFFLLDLMTWNLLLLVLSNHLIILFASWHLMGVILYFLLTFNNRREHAVQAGRTALFTHRIADVPLLVAIVLLYKQYGTFEISKLAQMITTGPLDTVWIATLLVMLSGIIKSAQIPFHIWLVYSMEGPTPVSALMHAGIVNAGAFIVNRFAFMFPHDLYGLSFSFLIGIITAIVGSTLMLMQNDVKKALGYSTVGQMGYMMMEIGVGAFALALYHMMAHGIFKATLFLSSGGVIHEARRDTNIPRDEVYDALVKKEVSKKEVPTVFYGAITLLIPLVLVLVAHFAFEQDVFRYKAPLILLFFGWVTSAQILLNLFKIGKEKPLLTAFLGVVSLFVLLSVYVLMSHLLQTFVFPYEGLQEKIYERAFSNVPLFFLSIVLSLILALAGWTLIYFANKEKPLKIHLSLYAHLSRELYFPDIYKLIGRFFLRLVRILSIASFSAMPVYGFFHIGEPSGSFPVQALLLAFFIPLFPISLITSYLIRRFWIYSYPLIALLGFMALVFIHIPTYEPLYYLAGFTLLFHSVRAILSEGFKDSISELYPALLSMVWISEENHFVLLLLPSLLFYLLGVYARRLLQTDSFYYAGGLMEKMPIYSLLLVIASLQASLTPLMPSFYSFFETLLKSNVFQMILLVMGWFVLGVAIALSAWRLLHGRPRDDIHYIDLLRR</sequence>
<feature type="transmembrane region" description="Helical" evidence="6">
    <location>
        <begin position="464"/>
        <end position="486"/>
    </location>
</feature>
<keyword evidence="3 6" id="KW-1133">Transmembrane helix</keyword>
<accession>A0A285NYE1</accession>
<feature type="transmembrane region" description="Helical" evidence="6">
    <location>
        <begin position="114"/>
        <end position="132"/>
    </location>
</feature>
<feature type="transmembrane region" description="Helical" evidence="6">
    <location>
        <begin position="226"/>
        <end position="245"/>
    </location>
</feature>
<feature type="transmembrane region" description="Helical" evidence="6">
    <location>
        <begin position="54"/>
        <end position="78"/>
    </location>
</feature>
<evidence type="ECO:0000256" key="2">
    <source>
        <dbReference type="ARBA" id="ARBA00022692"/>
    </source>
</evidence>
<feature type="domain" description="NADH:quinone oxidoreductase/Mrp antiporter transmembrane" evidence="7">
    <location>
        <begin position="111"/>
        <end position="394"/>
    </location>
</feature>
<feature type="transmembrane region" description="Helical" evidence="6">
    <location>
        <begin position="6"/>
        <end position="22"/>
    </location>
</feature>
<reference evidence="10" key="1">
    <citation type="submission" date="2017-09" db="EMBL/GenBank/DDBJ databases">
        <authorList>
            <person name="Varghese N."/>
            <person name="Submissions S."/>
        </authorList>
    </citation>
    <scope>NUCLEOTIDE SEQUENCE [LARGE SCALE GENOMIC DNA]</scope>
    <source>
        <strain evidence="10">DSM 2913</strain>
    </source>
</reference>
<feature type="transmembrane region" description="Helical" evidence="6">
    <location>
        <begin position="286"/>
        <end position="307"/>
    </location>
</feature>
<feature type="transmembrane region" description="Helical" evidence="6">
    <location>
        <begin position="685"/>
        <end position="710"/>
    </location>
</feature>
<dbReference type="EMBL" id="OBEN01000005">
    <property type="protein sequence ID" value="SNZ14459.1"/>
    <property type="molecule type" value="Genomic_DNA"/>
</dbReference>
<feature type="transmembrane region" description="Helical" evidence="6">
    <location>
        <begin position="357"/>
        <end position="378"/>
    </location>
</feature>
<feature type="transmembrane region" description="Helical" evidence="6">
    <location>
        <begin position="576"/>
        <end position="597"/>
    </location>
</feature>